<dbReference type="EMBL" id="DTMQ01000009">
    <property type="protein sequence ID" value="HGE98656.1"/>
    <property type="molecule type" value="Genomic_DNA"/>
</dbReference>
<evidence type="ECO:0008006" key="2">
    <source>
        <dbReference type="Google" id="ProtNLM"/>
    </source>
</evidence>
<proteinExistence type="predicted"/>
<organism evidence="1">
    <name type="scientific">candidate division WOR-3 bacterium</name>
    <dbReference type="NCBI Taxonomy" id="2052148"/>
    <lineage>
        <taxon>Bacteria</taxon>
        <taxon>Bacteria division WOR-3</taxon>
    </lineage>
</organism>
<evidence type="ECO:0000313" key="1">
    <source>
        <dbReference type="EMBL" id="HGE98656.1"/>
    </source>
</evidence>
<name>A0A7C3YS09_UNCW3</name>
<accession>A0A7C3YS09</accession>
<reference evidence="1" key="1">
    <citation type="journal article" date="2020" name="mSystems">
        <title>Genome- and Community-Level Interaction Insights into Carbon Utilization and Element Cycling Functions of Hydrothermarchaeota in Hydrothermal Sediment.</title>
        <authorList>
            <person name="Zhou Z."/>
            <person name="Liu Y."/>
            <person name="Xu W."/>
            <person name="Pan J."/>
            <person name="Luo Z.H."/>
            <person name="Li M."/>
        </authorList>
    </citation>
    <scope>NUCLEOTIDE SEQUENCE [LARGE SCALE GENOMIC DNA]</scope>
    <source>
        <strain evidence="1">SpSt-906</strain>
    </source>
</reference>
<dbReference type="AlphaFoldDB" id="A0A7C3YS09"/>
<protein>
    <recommendedName>
        <fullName evidence="2">SMC-Scp complex subunit ScpB</fullName>
    </recommendedName>
</protein>
<gene>
    <name evidence="1" type="ORF">ENX07_01085</name>
</gene>
<sequence length="78" mass="9123">MRTLEKKTIALKLAEALLLLYKGEISIREIEAIPLLDDSRDAKLIARHLRSKFKTKLTTLRVHREEIGSWEEIIKLVR</sequence>
<comment type="caution">
    <text evidence="1">The sequence shown here is derived from an EMBL/GenBank/DDBJ whole genome shotgun (WGS) entry which is preliminary data.</text>
</comment>